<dbReference type="EMBL" id="FNCS01000010">
    <property type="protein sequence ID" value="SDG86875.1"/>
    <property type="molecule type" value="Genomic_DNA"/>
</dbReference>
<name>A0A1G7XRM5_9HYPH</name>
<feature type="binding site" evidence="3">
    <location>
        <position position="142"/>
    </location>
    <ligand>
        <name>a divalent metal cation</name>
        <dbReference type="ChEBI" id="CHEBI:60240"/>
    </ligand>
</feature>
<dbReference type="OrthoDB" id="2633250at2"/>
<organism evidence="5 6">
    <name type="scientific">Pelagibacterium luteolum</name>
    <dbReference type="NCBI Taxonomy" id="440168"/>
    <lineage>
        <taxon>Bacteria</taxon>
        <taxon>Pseudomonadati</taxon>
        <taxon>Pseudomonadota</taxon>
        <taxon>Alphaproteobacteria</taxon>
        <taxon>Hyphomicrobiales</taxon>
        <taxon>Devosiaceae</taxon>
        <taxon>Pelagibacterium</taxon>
    </lineage>
</organism>
<feature type="binding site" evidence="3">
    <location>
        <position position="97"/>
    </location>
    <ligand>
        <name>substrate</name>
    </ligand>
</feature>
<proteinExistence type="inferred from homology"/>
<dbReference type="InterPro" id="IPR005511">
    <property type="entry name" value="SMP-30"/>
</dbReference>
<evidence type="ECO:0000256" key="2">
    <source>
        <dbReference type="PIRSR" id="PIRSR605511-1"/>
    </source>
</evidence>
<feature type="domain" description="SMP-30/Gluconolactonase/LRE-like region" evidence="4">
    <location>
        <begin position="13"/>
        <end position="252"/>
    </location>
</feature>
<sequence>MSATVFDERPCFLGEGPLWHPERQQLFWFDIINRTLLTRKGEHQQSWVFDEMVSAAGWVDTKTLLVASETALLKFDIESGERSVVAPLSLGEGRRTNDGRADPWGGFWISSMGKKAAPGAGAIYRFYRGEVTTLFDGITIPNAICFSPDRAYSYFADTDRSVIKRVALDAETGAPNAEPEIHLDLGGEGLNPDGAIVDAMGNLWNAQWGAGRVAVYDPAGNFLEAFAIDAPHSSCPAFGGPDFTTLYCTTAREGLDDAALAEDAHSGKVFELPGAGQGLAEPRVIL</sequence>
<dbReference type="STRING" id="440168.SAMN04487974_11089"/>
<evidence type="ECO:0000256" key="1">
    <source>
        <dbReference type="ARBA" id="ARBA00008853"/>
    </source>
</evidence>
<dbReference type="GO" id="GO:0004341">
    <property type="term" value="F:gluconolactonase activity"/>
    <property type="evidence" value="ECO:0007669"/>
    <property type="project" value="TreeGrafter"/>
</dbReference>
<feature type="binding site" evidence="3">
    <location>
        <position position="15"/>
    </location>
    <ligand>
        <name>a divalent metal cation</name>
        <dbReference type="ChEBI" id="CHEBI:60240"/>
    </ligand>
</feature>
<dbReference type="InterPro" id="IPR011042">
    <property type="entry name" value="6-blade_b-propeller_TolB-like"/>
</dbReference>
<evidence type="ECO:0000256" key="3">
    <source>
        <dbReference type="PIRSR" id="PIRSR605511-2"/>
    </source>
</evidence>
<reference evidence="5 6" key="1">
    <citation type="submission" date="2016-10" db="EMBL/GenBank/DDBJ databases">
        <authorList>
            <person name="de Groot N.N."/>
        </authorList>
    </citation>
    <scope>NUCLEOTIDE SEQUENCE [LARGE SCALE GENOMIC DNA]</scope>
    <source>
        <strain evidence="5 6">CGMCC 1.10267</strain>
    </source>
</reference>
<dbReference type="GO" id="GO:0005509">
    <property type="term" value="F:calcium ion binding"/>
    <property type="evidence" value="ECO:0007669"/>
    <property type="project" value="TreeGrafter"/>
</dbReference>
<keyword evidence="6" id="KW-1185">Reference proteome</keyword>
<dbReference type="PANTHER" id="PTHR10907:SF47">
    <property type="entry name" value="REGUCALCIN"/>
    <property type="match status" value="1"/>
</dbReference>
<comment type="similarity">
    <text evidence="1">Belongs to the SMP-30/CGR1 family.</text>
</comment>
<protein>
    <submittedName>
        <fullName evidence="5">Sugar lactone lactonase YvrE</fullName>
    </submittedName>
</protein>
<dbReference type="AlphaFoldDB" id="A0A1G7XRM5"/>
<dbReference type="InterPro" id="IPR013658">
    <property type="entry name" value="SGL"/>
</dbReference>
<keyword evidence="3" id="KW-0862">Zinc</keyword>
<dbReference type="GO" id="GO:0019853">
    <property type="term" value="P:L-ascorbic acid biosynthetic process"/>
    <property type="evidence" value="ECO:0007669"/>
    <property type="project" value="TreeGrafter"/>
</dbReference>
<comment type="cofactor">
    <cofactor evidence="3">
        <name>Zn(2+)</name>
        <dbReference type="ChEBI" id="CHEBI:29105"/>
    </cofactor>
    <text evidence="3">Binds 1 divalent metal cation per subunit.</text>
</comment>
<evidence type="ECO:0000313" key="6">
    <source>
        <dbReference type="Proteomes" id="UP000199495"/>
    </source>
</evidence>
<dbReference type="Proteomes" id="UP000199495">
    <property type="component" value="Unassembled WGS sequence"/>
</dbReference>
<feature type="binding site" evidence="3">
    <location>
        <position position="193"/>
    </location>
    <ligand>
        <name>a divalent metal cation</name>
        <dbReference type="ChEBI" id="CHEBI:60240"/>
    </ligand>
</feature>
<dbReference type="Gene3D" id="2.120.10.30">
    <property type="entry name" value="TolB, C-terminal domain"/>
    <property type="match status" value="1"/>
</dbReference>
<accession>A0A1G7XRM5</accession>
<dbReference type="RefSeq" id="WP_090597518.1">
    <property type="nucleotide sequence ID" value="NZ_FNCS01000010.1"/>
</dbReference>
<keyword evidence="3" id="KW-0479">Metal-binding</keyword>
<feature type="binding site" evidence="3">
    <location>
        <position position="95"/>
    </location>
    <ligand>
        <name>substrate</name>
    </ligand>
</feature>
<gene>
    <name evidence="5" type="ORF">SAMN04487974_11089</name>
</gene>
<dbReference type="PRINTS" id="PR01790">
    <property type="entry name" value="SMP30FAMILY"/>
</dbReference>
<dbReference type="SUPFAM" id="SSF63829">
    <property type="entry name" value="Calcium-dependent phosphotriesterase"/>
    <property type="match status" value="1"/>
</dbReference>
<evidence type="ECO:0000313" key="5">
    <source>
        <dbReference type="EMBL" id="SDG86875.1"/>
    </source>
</evidence>
<evidence type="ECO:0000259" key="4">
    <source>
        <dbReference type="Pfam" id="PF08450"/>
    </source>
</evidence>
<dbReference type="PANTHER" id="PTHR10907">
    <property type="entry name" value="REGUCALCIN"/>
    <property type="match status" value="1"/>
</dbReference>
<feature type="active site" description="Proton donor/acceptor" evidence="2">
    <location>
        <position position="193"/>
    </location>
</feature>
<dbReference type="Pfam" id="PF08450">
    <property type="entry name" value="SGL"/>
    <property type="match status" value="1"/>
</dbReference>